<dbReference type="Gene3D" id="2.40.40.10">
    <property type="entry name" value="RlpA-like domain"/>
    <property type="match status" value="1"/>
</dbReference>
<evidence type="ECO:0000313" key="5">
    <source>
        <dbReference type="Proteomes" id="UP000247498"/>
    </source>
</evidence>
<evidence type="ECO:0000313" key="4">
    <source>
        <dbReference type="EMBL" id="GBF92088.1"/>
    </source>
</evidence>
<evidence type="ECO:0000256" key="1">
    <source>
        <dbReference type="SAM" id="MobiDB-lite"/>
    </source>
</evidence>
<protein>
    <recommendedName>
        <fullName evidence="3">Expansin-like EG45 domain-containing protein</fullName>
    </recommendedName>
</protein>
<feature type="compositionally biased region" description="Gly residues" evidence="1">
    <location>
        <begin position="228"/>
        <end position="266"/>
    </location>
</feature>
<name>A0A2V0NWS1_9CHLO</name>
<dbReference type="InterPro" id="IPR002963">
    <property type="entry name" value="Expansin"/>
</dbReference>
<dbReference type="STRING" id="307507.A0A2V0NWS1"/>
<sequence>MSIHARLVRAPAAAAVALSLAAALAFAPAPAAASDGGDGGWSSGRATFYGEDGGTTIHQGSCQFGQLDSNAGTGYDIAALSDADPEFAGSCGRCYEVSCVDDDVTDGYGARLGRKGSCKGGGSVVVTITDTARWCPCAYSANAYSNKRWCCGDTRHMDLSASAFDKLAPRSVGVIAVKWRRVDCPNGAPTGPRCSNWASCFTSQSGGGGSGGGGGGNSSGGNSSDGSKSGGGNDGGSGGGNSSNGGKGGDSGNGGNSDGSKGGGDGRVSEVLKDQKDGGGDHKPPAFGRRRLLAGERAAAE</sequence>
<dbReference type="SUPFAM" id="SSF50685">
    <property type="entry name" value="Barwin-like endoglucanases"/>
    <property type="match status" value="1"/>
</dbReference>
<dbReference type="InterPro" id="IPR007112">
    <property type="entry name" value="Expansin/allergen_DPBB_dom"/>
</dbReference>
<keyword evidence="5" id="KW-1185">Reference proteome</keyword>
<feature type="compositionally biased region" description="Gly residues" evidence="1">
    <location>
        <begin position="205"/>
        <end position="219"/>
    </location>
</feature>
<dbReference type="EMBL" id="BDRX01000029">
    <property type="protein sequence ID" value="GBF92088.1"/>
    <property type="molecule type" value="Genomic_DNA"/>
</dbReference>
<evidence type="ECO:0000256" key="2">
    <source>
        <dbReference type="SAM" id="SignalP"/>
    </source>
</evidence>
<feature type="signal peptide" evidence="2">
    <location>
        <begin position="1"/>
        <end position="33"/>
    </location>
</feature>
<feature type="compositionally biased region" description="Basic and acidic residues" evidence="1">
    <location>
        <begin position="267"/>
        <end position="284"/>
    </location>
</feature>
<organism evidence="4 5">
    <name type="scientific">Raphidocelis subcapitata</name>
    <dbReference type="NCBI Taxonomy" id="307507"/>
    <lineage>
        <taxon>Eukaryota</taxon>
        <taxon>Viridiplantae</taxon>
        <taxon>Chlorophyta</taxon>
        <taxon>core chlorophytes</taxon>
        <taxon>Chlorophyceae</taxon>
        <taxon>CS clade</taxon>
        <taxon>Sphaeropleales</taxon>
        <taxon>Selenastraceae</taxon>
        <taxon>Raphidocelis</taxon>
    </lineage>
</organism>
<proteinExistence type="predicted"/>
<evidence type="ECO:0000259" key="3">
    <source>
        <dbReference type="PROSITE" id="PS50842"/>
    </source>
</evidence>
<dbReference type="Proteomes" id="UP000247498">
    <property type="component" value="Unassembled WGS sequence"/>
</dbReference>
<reference evidence="4 5" key="1">
    <citation type="journal article" date="2018" name="Sci. Rep.">
        <title>Raphidocelis subcapitata (=Pseudokirchneriella subcapitata) provides an insight into genome evolution and environmental adaptations in the Sphaeropleales.</title>
        <authorList>
            <person name="Suzuki S."/>
            <person name="Yamaguchi H."/>
            <person name="Nakajima N."/>
            <person name="Kawachi M."/>
        </authorList>
    </citation>
    <scope>NUCLEOTIDE SEQUENCE [LARGE SCALE GENOMIC DNA]</scope>
    <source>
        <strain evidence="4 5">NIES-35</strain>
    </source>
</reference>
<dbReference type="InterPro" id="IPR036908">
    <property type="entry name" value="RlpA-like_sf"/>
</dbReference>
<comment type="caution">
    <text evidence="4">The sequence shown here is derived from an EMBL/GenBank/DDBJ whole genome shotgun (WGS) entry which is preliminary data.</text>
</comment>
<dbReference type="Pfam" id="PF03330">
    <property type="entry name" value="DPBB_1"/>
    <property type="match status" value="1"/>
</dbReference>
<keyword evidence="2" id="KW-0732">Signal</keyword>
<feature type="region of interest" description="Disordered" evidence="1">
    <location>
        <begin position="205"/>
        <end position="301"/>
    </location>
</feature>
<feature type="domain" description="Expansin-like EG45" evidence="3">
    <location>
        <begin position="59"/>
        <end position="189"/>
    </location>
</feature>
<accession>A0A2V0NWS1</accession>
<dbReference type="SMART" id="SM00837">
    <property type="entry name" value="DPBB_1"/>
    <property type="match status" value="1"/>
</dbReference>
<dbReference type="FunCoup" id="A0A2V0NWS1">
    <property type="interactions" value="218"/>
</dbReference>
<feature type="chain" id="PRO_5016162651" description="Expansin-like EG45 domain-containing protein" evidence="2">
    <location>
        <begin position="34"/>
        <end position="301"/>
    </location>
</feature>
<dbReference type="PANTHER" id="PTHR31867">
    <property type="entry name" value="EXPANSIN-A15"/>
    <property type="match status" value="1"/>
</dbReference>
<dbReference type="OrthoDB" id="5823761at2759"/>
<gene>
    <name evidence="4" type="ORF">Rsub_04435</name>
</gene>
<dbReference type="AlphaFoldDB" id="A0A2V0NWS1"/>
<dbReference type="PROSITE" id="PS50842">
    <property type="entry name" value="EXPANSIN_EG45"/>
    <property type="match status" value="1"/>
</dbReference>
<dbReference type="GO" id="GO:0009664">
    <property type="term" value="P:plant-type cell wall organization"/>
    <property type="evidence" value="ECO:0007669"/>
    <property type="project" value="InterPro"/>
</dbReference>
<dbReference type="CDD" id="cd22271">
    <property type="entry name" value="DPBB_EXP_N-like"/>
    <property type="match status" value="1"/>
</dbReference>
<dbReference type="InParanoid" id="A0A2V0NWS1"/>
<dbReference type="InterPro" id="IPR009009">
    <property type="entry name" value="RlpA-like_DPBB"/>
</dbReference>